<sequence length="382" mass="43372">MKILHLINLQGFGGAERLFIEYLKNSSFQNEVLCTSNSLNKNLIPELKHFDIKYANKIASTKIKYPAFLRKHVLTKKIEASKADVTLVWDFVPRLSRKPKNTSLVYYDHGCSWRYPLNKKTLSFFSMLNNAIAISTASKRVMELRFNTTYTPKKVINRLPLKSSNIAKKLHNNQITLGTASRLVGLKGIGISILCLSELIKLNIKAKLIIAGDGEQRTELEQLARQNNVQNHISFIGYQSDMDKFYSDIDIYLSTPVTEPFGLSCIEALAQGIPVIYPNIDGQPEAIKDKYCGLGIAPKLSIDEYHKLTNLDINFPYKVYDPISDTLILPKLISPQNCATAIIEIMNNYTNFSQNAIEWSKETTDYNLFIKEFESTIRDSQI</sequence>
<dbReference type="Pfam" id="PF00534">
    <property type="entry name" value="Glycos_transf_1"/>
    <property type="match status" value="1"/>
</dbReference>
<dbReference type="Proteomes" id="UP000251485">
    <property type="component" value="Unassembled WGS sequence"/>
</dbReference>
<feature type="domain" description="Glycosyl transferase family 1" evidence="1">
    <location>
        <begin position="169"/>
        <end position="307"/>
    </location>
</feature>
<evidence type="ECO:0000313" key="2">
    <source>
        <dbReference type="EMBL" id="SPZ02934.1"/>
    </source>
</evidence>
<accession>A0A2X2C6F7</accession>
<keyword evidence="2" id="KW-0808">Transferase</keyword>
<dbReference type="AlphaFoldDB" id="A0A2X2C6F7"/>
<keyword evidence="2" id="KW-0328">Glycosyltransferase</keyword>
<dbReference type="GO" id="GO:1901135">
    <property type="term" value="P:carbohydrate derivative metabolic process"/>
    <property type="evidence" value="ECO:0007669"/>
    <property type="project" value="UniProtKB-ARBA"/>
</dbReference>
<evidence type="ECO:0000259" key="1">
    <source>
        <dbReference type="Pfam" id="PF00534"/>
    </source>
</evidence>
<proteinExistence type="predicted"/>
<evidence type="ECO:0000313" key="3">
    <source>
        <dbReference type="Proteomes" id="UP000251485"/>
    </source>
</evidence>
<dbReference type="PANTHER" id="PTHR12526">
    <property type="entry name" value="GLYCOSYLTRANSFERASE"/>
    <property type="match status" value="1"/>
</dbReference>
<dbReference type="GO" id="GO:0004373">
    <property type="term" value="F:alpha-1,4-glucan glucosyltransferase (UDP-glucose donor) activity"/>
    <property type="evidence" value="ECO:0007669"/>
    <property type="project" value="UniProtKB-EC"/>
</dbReference>
<organism evidence="2 3">
    <name type="scientific">Proteus mirabilis</name>
    <dbReference type="NCBI Taxonomy" id="584"/>
    <lineage>
        <taxon>Bacteria</taxon>
        <taxon>Pseudomonadati</taxon>
        <taxon>Pseudomonadota</taxon>
        <taxon>Gammaproteobacteria</taxon>
        <taxon>Enterobacterales</taxon>
        <taxon>Morganellaceae</taxon>
        <taxon>Proteus</taxon>
    </lineage>
</organism>
<dbReference type="EC" id="2.4.1.11" evidence="2"/>
<protein>
    <submittedName>
        <fullName evidence="2">Glycosyl transferase</fullName>
        <ecNumber evidence="2">2.4.1.11</ecNumber>
    </submittedName>
</protein>
<name>A0A2X2C6F7_PROMI</name>
<dbReference type="EMBL" id="UAUE01000032">
    <property type="protein sequence ID" value="SPZ02934.1"/>
    <property type="molecule type" value="Genomic_DNA"/>
</dbReference>
<dbReference type="SUPFAM" id="SSF53756">
    <property type="entry name" value="UDP-Glycosyltransferase/glycogen phosphorylase"/>
    <property type="match status" value="1"/>
</dbReference>
<reference evidence="2 3" key="1">
    <citation type="submission" date="2018-06" db="EMBL/GenBank/DDBJ databases">
        <authorList>
            <consortium name="Pathogen Informatics"/>
            <person name="Doyle S."/>
        </authorList>
    </citation>
    <scope>NUCLEOTIDE SEQUENCE [LARGE SCALE GENOMIC DNA]</scope>
    <source>
        <strain evidence="2 3">NCTC10975</strain>
    </source>
</reference>
<dbReference type="InterPro" id="IPR001296">
    <property type="entry name" value="Glyco_trans_1"/>
</dbReference>
<dbReference type="RefSeq" id="WP_004249719.1">
    <property type="nucleotide sequence ID" value="NZ_CAXOIE010000005.1"/>
</dbReference>
<gene>
    <name evidence="2" type="ORF">NCTC10975_04706</name>
</gene>
<dbReference type="Gene3D" id="3.40.50.2000">
    <property type="entry name" value="Glycogen Phosphorylase B"/>
    <property type="match status" value="2"/>
</dbReference>